<dbReference type="EMBL" id="HBUF01151737">
    <property type="protein sequence ID" value="CAG6648409.1"/>
    <property type="molecule type" value="Transcribed_RNA"/>
</dbReference>
<feature type="region of interest" description="Disordered" evidence="1">
    <location>
        <begin position="23"/>
        <end position="44"/>
    </location>
</feature>
<feature type="signal peptide" evidence="2">
    <location>
        <begin position="1"/>
        <end position="16"/>
    </location>
</feature>
<name>A0A8D8W882_9HEMI</name>
<accession>A0A8D8W882</accession>
<feature type="chain" id="PRO_5034625848" evidence="2">
    <location>
        <begin position="17"/>
        <end position="120"/>
    </location>
</feature>
<organism evidence="3">
    <name type="scientific">Cacopsylla melanoneura</name>
    <dbReference type="NCBI Taxonomy" id="428564"/>
    <lineage>
        <taxon>Eukaryota</taxon>
        <taxon>Metazoa</taxon>
        <taxon>Ecdysozoa</taxon>
        <taxon>Arthropoda</taxon>
        <taxon>Hexapoda</taxon>
        <taxon>Insecta</taxon>
        <taxon>Pterygota</taxon>
        <taxon>Neoptera</taxon>
        <taxon>Paraneoptera</taxon>
        <taxon>Hemiptera</taxon>
        <taxon>Sternorrhyncha</taxon>
        <taxon>Psylloidea</taxon>
        <taxon>Psyllidae</taxon>
        <taxon>Psyllinae</taxon>
        <taxon>Cacopsylla</taxon>
    </lineage>
</organism>
<sequence>MDRSVLFELILTFVTSIPTAYVNRRKRDVEKGTNQKGPQEEEEVEVVLVVEEEQTKSQPSMEPRKRRIDWKHVNNATNSAARLIPEQLNEGETESERPICRENWKEKEGTKWIGQEMGVK</sequence>
<keyword evidence="2" id="KW-0732">Signal</keyword>
<dbReference type="AlphaFoldDB" id="A0A8D8W882"/>
<reference evidence="3" key="1">
    <citation type="submission" date="2021-05" db="EMBL/GenBank/DDBJ databases">
        <authorList>
            <person name="Alioto T."/>
            <person name="Alioto T."/>
            <person name="Gomez Garrido J."/>
        </authorList>
    </citation>
    <scope>NUCLEOTIDE SEQUENCE</scope>
</reference>
<proteinExistence type="predicted"/>
<protein>
    <submittedName>
        <fullName evidence="3">Uncharacterized protein</fullName>
    </submittedName>
</protein>
<evidence type="ECO:0000313" key="3">
    <source>
        <dbReference type="EMBL" id="CAG6648409.1"/>
    </source>
</evidence>
<evidence type="ECO:0000256" key="2">
    <source>
        <dbReference type="SAM" id="SignalP"/>
    </source>
</evidence>
<evidence type="ECO:0000256" key="1">
    <source>
        <dbReference type="SAM" id="MobiDB-lite"/>
    </source>
</evidence>